<dbReference type="InterPro" id="IPR020846">
    <property type="entry name" value="MFS_dom"/>
</dbReference>
<accession>A0A077QM85</accession>
<dbReference type="InterPro" id="IPR036259">
    <property type="entry name" value="MFS_trans_sf"/>
</dbReference>
<dbReference type="Proteomes" id="UP000028480">
    <property type="component" value="Unassembled WGS sequence"/>
</dbReference>
<keyword evidence="2 4" id="KW-1133">Transmembrane helix</keyword>
<sequence length="420" mass="44088">MANPYRELLTTPGVMGLVIASSIARLPQAMIGIGIITMLVQQTGLYWLAGSIAGTFTLASALIGPQVSKLVDQRGQSRVLPFVTAFSIGMLLALIIAVYMRAPTLLLFILATLAGTMPSMPAMIRARWTQLFRGKPQLHTAFSLDTVLTELVFIIGPPLAIGLSTSFFAEAGSLVAVLLLVIGVTAFLLQRQTEPKVVVGIRRNANSTLLIPGVRTIVLALLAMGVIGGSIDVAVVAFANAQGWPASASFILAAYALGSMIAGLTFGALKISLPIEKQFFVGVLVTAITAVLPIFSPNVYILSGMLFVAGVSFAPTMVVVMNLGTIIVPPSRITEGLTWMTTGISIGVALGSVLAGMVIDVYGARAGFGVAIVAGLVMVIIVLLGLRTLRAMSAVCAEQFCRINKESTSEDKVIDFYSAN</sequence>
<feature type="transmembrane region" description="Helical" evidence="4">
    <location>
        <begin position="167"/>
        <end position="189"/>
    </location>
</feature>
<dbReference type="SUPFAM" id="SSF103473">
    <property type="entry name" value="MFS general substrate transporter"/>
    <property type="match status" value="2"/>
</dbReference>
<comment type="caution">
    <text evidence="6">The sequence shown here is derived from an EMBL/GenBank/DDBJ whole genome shotgun (WGS) entry which is preliminary data.</text>
</comment>
<dbReference type="RefSeq" id="WP_155362217.1">
    <property type="nucleotide sequence ID" value="NZ_CAWLWA010000186.1"/>
</dbReference>
<dbReference type="GO" id="GO:0022857">
    <property type="term" value="F:transmembrane transporter activity"/>
    <property type="evidence" value="ECO:0007669"/>
    <property type="project" value="InterPro"/>
</dbReference>
<organism evidence="6 7">
    <name type="scientific">Xenorhabdus bovienii str. Intermedium</name>
    <dbReference type="NCBI Taxonomy" id="1379677"/>
    <lineage>
        <taxon>Bacteria</taxon>
        <taxon>Pseudomonadati</taxon>
        <taxon>Pseudomonadota</taxon>
        <taxon>Gammaproteobacteria</taxon>
        <taxon>Enterobacterales</taxon>
        <taxon>Morganellaceae</taxon>
        <taxon>Xenorhabdus</taxon>
    </lineage>
</organism>
<feature type="transmembrane region" description="Helical" evidence="4">
    <location>
        <begin position="138"/>
        <end position="161"/>
    </location>
</feature>
<feature type="transmembrane region" description="Helical" evidence="4">
    <location>
        <begin position="244"/>
        <end position="267"/>
    </location>
</feature>
<protein>
    <submittedName>
        <fullName evidence="6">Major facilitator superfamily MFS_1</fullName>
    </submittedName>
</protein>
<dbReference type="AlphaFoldDB" id="A0A077QM85"/>
<feature type="domain" description="Major facilitator superfamily (MFS) profile" evidence="5">
    <location>
        <begin position="209"/>
        <end position="420"/>
    </location>
</feature>
<dbReference type="PANTHER" id="PTHR23542:SF1">
    <property type="entry name" value="MAJOR FACILITATOR SUPERFAMILY (MFS) PROFILE DOMAIN-CONTAINING PROTEIN"/>
    <property type="match status" value="1"/>
</dbReference>
<evidence type="ECO:0000313" key="6">
    <source>
        <dbReference type="EMBL" id="CDH33426.1"/>
    </source>
</evidence>
<name>A0A077QM85_XENBV</name>
<dbReference type="InterPro" id="IPR011701">
    <property type="entry name" value="MFS"/>
</dbReference>
<reference evidence="6" key="1">
    <citation type="submission" date="2013-07" db="EMBL/GenBank/DDBJ databases">
        <title>Sub-species coevolution in mutualistic symbiosis.</title>
        <authorList>
            <person name="Murfin K."/>
            <person name="Klassen J."/>
            <person name="Lee M."/>
            <person name="Forst S."/>
            <person name="Stock P."/>
            <person name="Goodrich-Blair H."/>
        </authorList>
    </citation>
    <scope>NUCLEOTIDE SEQUENCE [LARGE SCALE GENOMIC DNA]</scope>
    <source>
        <strain evidence="6">Intermedium</strain>
    </source>
</reference>
<evidence type="ECO:0000256" key="1">
    <source>
        <dbReference type="ARBA" id="ARBA00022692"/>
    </source>
</evidence>
<feature type="transmembrane region" description="Helical" evidence="4">
    <location>
        <begin position="279"/>
        <end position="295"/>
    </location>
</feature>
<dbReference type="PANTHER" id="PTHR23542">
    <property type="match status" value="1"/>
</dbReference>
<dbReference type="Pfam" id="PF07690">
    <property type="entry name" value="MFS_1"/>
    <property type="match status" value="1"/>
</dbReference>
<feature type="transmembrane region" description="Helical" evidence="4">
    <location>
        <begin position="209"/>
        <end position="238"/>
    </location>
</feature>
<feature type="transmembrane region" description="Helical" evidence="4">
    <location>
        <begin position="79"/>
        <end position="99"/>
    </location>
</feature>
<evidence type="ECO:0000313" key="7">
    <source>
        <dbReference type="Proteomes" id="UP000028480"/>
    </source>
</evidence>
<evidence type="ECO:0000256" key="4">
    <source>
        <dbReference type="SAM" id="Phobius"/>
    </source>
</evidence>
<feature type="transmembrane region" description="Helical" evidence="4">
    <location>
        <begin position="12"/>
        <end position="39"/>
    </location>
</feature>
<evidence type="ECO:0000256" key="2">
    <source>
        <dbReference type="ARBA" id="ARBA00022989"/>
    </source>
</evidence>
<feature type="transmembrane region" description="Helical" evidence="4">
    <location>
        <begin position="365"/>
        <end position="386"/>
    </location>
</feature>
<dbReference type="Gene3D" id="1.20.1250.20">
    <property type="entry name" value="MFS general substrate transporter like domains"/>
    <property type="match status" value="2"/>
</dbReference>
<proteinExistence type="predicted"/>
<dbReference type="EMBL" id="CBTB010000185">
    <property type="protein sequence ID" value="CDH33426.1"/>
    <property type="molecule type" value="Genomic_DNA"/>
</dbReference>
<keyword evidence="3 4" id="KW-0472">Membrane</keyword>
<gene>
    <name evidence="6" type="ORF">XBI1_2650004</name>
</gene>
<feature type="transmembrane region" description="Helical" evidence="4">
    <location>
        <begin position="336"/>
        <end position="359"/>
    </location>
</feature>
<feature type="transmembrane region" description="Helical" evidence="4">
    <location>
        <begin position="301"/>
        <end position="324"/>
    </location>
</feature>
<feature type="transmembrane region" description="Helical" evidence="4">
    <location>
        <begin position="105"/>
        <end position="126"/>
    </location>
</feature>
<keyword evidence="1 4" id="KW-0812">Transmembrane</keyword>
<dbReference type="PROSITE" id="PS50850">
    <property type="entry name" value="MFS"/>
    <property type="match status" value="1"/>
</dbReference>
<dbReference type="HOGENOM" id="CLU_033532_0_1_6"/>
<feature type="transmembrane region" description="Helical" evidence="4">
    <location>
        <begin position="45"/>
        <end position="67"/>
    </location>
</feature>
<evidence type="ECO:0000259" key="5">
    <source>
        <dbReference type="PROSITE" id="PS50850"/>
    </source>
</evidence>
<evidence type="ECO:0000256" key="3">
    <source>
        <dbReference type="ARBA" id="ARBA00023136"/>
    </source>
</evidence>